<reference evidence="2 3" key="1">
    <citation type="submission" date="2015-12" db="EMBL/GenBank/DDBJ databases">
        <title>The genome of Folsomia candida.</title>
        <authorList>
            <person name="Faddeeva A."/>
            <person name="Derks M.F."/>
            <person name="Anvar Y."/>
            <person name="Smit S."/>
            <person name="Van Straalen N."/>
            <person name="Roelofs D."/>
        </authorList>
    </citation>
    <scope>NUCLEOTIDE SEQUENCE [LARGE SCALE GENOMIC DNA]</scope>
    <source>
        <strain evidence="2 3">VU population</strain>
        <tissue evidence="2">Whole body</tissue>
    </source>
</reference>
<sequence>MYKEHFFPVLEDFMKICQFLKCLPFRTDKRQRRVVRCSRARLDIFQGQCALSGLYMASLFLNLCLRESSTAERLQGFTFLMIYLIAVVGRWDFDRVNGTAQVVNMFMDFEEKSVKDLPEFGPTIIAKLMKLFAQLIQASVFVLIGLQTTLLIYFPCTPPFVQSMFCDQMGLRPSSGIPRLGVVILEAWICTHIAFSGVTCIIFTLFVGIVCILSYFRALERYLNRLITTSQSSRDLDGCIQFYRELQVLEKSFNAFLMAKIVPVLMFCIPTIQIMAQCVCINLHDQIGFPEFLIFPLFLVNAAIVNIFVFSLAAGIHNQSASLLQSMKRRSSETAGKKGGIQRREICNCTVLKIKFGSNFIDRATPLILQNFCLNQTMSLTLANSRKLVA</sequence>
<accession>A0A226DDL3</accession>
<feature type="transmembrane region" description="Helical" evidence="1">
    <location>
        <begin position="131"/>
        <end position="154"/>
    </location>
</feature>
<evidence type="ECO:0000313" key="3">
    <source>
        <dbReference type="Proteomes" id="UP000198287"/>
    </source>
</evidence>
<keyword evidence="1" id="KW-0472">Membrane</keyword>
<gene>
    <name evidence="2" type="ORF">Fcan01_22886</name>
</gene>
<evidence type="ECO:0000313" key="2">
    <source>
        <dbReference type="EMBL" id="OXA42296.1"/>
    </source>
</evidence>
<dbReference type="AlphaFoldDB" id="A0A226DDL3"/>
<organism evidence="2 3">
    <name type="scientific">Folsomia candida</name>
    <name type="common">Springtail</name>
    <dbReference type="NCBI Taxonomy" id="158441"/>
    <lineage>
        <taxon>Eukaryota</taxon>
        <taxon>Metazoa</taxon>
        <taxon>Ecdysozoa</taxon>
        <taxon>Arthropoda</taxon>
        <taxon>Hexapoda</taxon>
        <taxon>Collembola</taxon>
        <taxon>Entomobryomorpha</taxon>
        <taxon>Isotomoidea</taxon>
        <taxon>Isotomidae</taxon>
        <taxon>Proisotominae</taxon>
        <taxon>Folsomia</taxon>
    </lineage>
</organism>
<dbReference type="EMBL" id="LNIX01000026">
    <property type="protein sequence ID" value="OXA42296.1"/>
    <property type="molecule type" value="Genomic_DNA"/>
</dbReference>
<keyword evidence="3" id="KW-1185">Reference proteome</keyword>
<feature type="transmembrane region" description="Helical" evidence="1">
    <location>
        <begin position="193"/>
        <end position="216"/>
    </location>
</feature>
<name>A0A226DDL3_FOLCA</name>
<feature type="transmembrane region" description="Helical" evidence="1">
    <location>
        <begin position="292"/>
        <end position="316"/>
    </location>
</feature>
<feature type="transmembrane region" description="Helical" evidence="1">
    <location>
        <begin position="253"/>
        <end position="272"/>
    </location>
</feature>
<keyword evidence="1" id="KW-0812">Transmembrane</keyword>
<keyword evidence="1" id="KW-1133">Transmembrane helix</keyword>
<protein>
    <submittedName>
        <fullName evidence="2">Uncharacterized protein</fullName>
    </submittedName>
</protein>
<evidence type="ECO:0000256" key="1">
    <source>
        <dbReference type="SAM" id="Phobius"/>
    </source>
</evidence>
<proteinExistence type="predicted"/>
<dbReference type="OrthoDB" id="8297494at2759"/>
<comment type="caution">
    <text evidence="2">The sequence shown here is derived from an EMBL/GenBank/DDBJ whole genome shotgun (WGS) entry which is preliminary data.</text>
</comment>
<dbReference type="Proteomes" id="UP000198287">
    <property type="component" value="Unassembled WGS sequence"/>
</dbReference>